<dbReference type="Proteomes" id="UP001385499">
    <property type="component" value="Unassembled WGS sequence"/>
</dbReference>
<dbReference type="Pfam" id="PF20434">
    <property type="entry name" value="BD-FAE"/>
    <property type="match status" value="1"/>
</dbReference>
<reference evidence="3 4" key="1">
    <citation type="submission" date="2024-02" db="EMBL/GenBank/DDBJ databases">
        <title>Roseibium algae sp. nov., isolated from marine alga (Grateloupia sp.), showing potential in myo-inositol conversion.</title>
        <authorList>
            <person name="Wang Y."/>
        </authorList>
    </citation>
    <scope>NUCLEOTIDE SEQUENCE [LARGE SCALE GENOMIC DNA]</scope>
    <source>
        <strain evidence="3 4">H3510</strain>
    </source>
</reference>
<keyword evidence="1 3" id="KW-0378">Hydrolase</keyword>
<dbReference type="EMBL" id="JBAKIA010000004">
    <property type="protein sequence ID" value="MEJ8473988.1"/>
    <property type="molecule type" value="Genomic_DNA"/>
</dbReference>
<evidence type="ECO:0000259" key="2">
    <source>
        <dbReference type="Pfam" id="PF20434"/>
    </source>
</evidence>
<dbReference type="SUPFAM" id="SSF53474">
    <property type="entry name" value="alpha/beta-Hydrolases"/>
    <property type="match status" value="1"/>
</dbReference>
<gene>
    <name evidence="3" type="ORF">V6575_07800</name>
</gene>
<evidence type="ECO:0000256" key="1">
    <source>
        <dbReference type="ARBA" id="ARBA00022801"/>
    </source>
</evidence>
<feature type="domain" description="BD-FAE-like" evidence="2">
    <location>
        <begin position="65"/>
        <end position="233"/>
    </location>
</feature>
<evidence type="ECO:0000313" key="3">
    <source>
        <dbReference type="EMBL" id="MEJ8473988.1"/>
    </source>
</evidence>
<comment type="caution">
    <text evidence="3">The sequence shown here is derived from an EMBL/GenBank/DDBJ whole genome shotgun (WGS) entry which is preliminary data.</text>
</comment>
<accession>A0ABU8TIJ9</accession>
<protein>
    <submittedName>
        <fullName evidence="3">Alpha/beta hydrolase</fullName>
    </submittedName>
</protein>
<proteinExistence type="predicted"/>
<organism evidence="3 4">
    <name type="scientific">Roseibium algae</name>
    <dbReference type="NCBI Taxonomy" id="3123038"/>
    <lineage>
        <taxon>Bacteria</taxon>
        <taxon>Pseudomonadati</taxon>
        <taxon>Pseudomonadota</taxon>
        <taxon>Alphaproteobacteria</taxon>
        <taxon>Hyphomicrobiales</taxon>
        <taxon>Stappiaceae</taxon>
        <taxon>Roseibium</taxon>
    </lineage>
</organism>
<evidence type="ECO:0000313" key="4">
    <source>
        <dbReference type="Proteomes" id="UP001385499"/>
    </source>
</evidence>
<dbReference type="InterPro" id="IPR029058">
    <property type="entry name" value="AB_hydrolase_fold"/>
</dbReference>
<dbReference type="PANTHER" id="PTHR48081:SF33">
    <property type="entry name" value="KYNURENINE FORMAMIDASE"/>
    <property type="match status" value="1"/>
</dbReference>
<dbReference type="Gene3D" id="3.40.50.1820">
    <property type="entry name" value="alpha/beta hydrolase"/>
    <property type="match status" value="1"/>
</dbReference>
<sequence length="278" mass="30661">MMEIQRDMEAQYNNRARVPEHPALIAGWTSDAQSYRDERRSDAQLDQTYGGKPRQTYDFFPARPKTTKRSRTAVFIHGGYWQALDKSFFSHIAKGLNAHGYDVAIVNYSLCPDVSIHDIVSEMQLLAEEVYSRCQKPLLVFGHSAGGHLAAMLMATDWVARGLPKDLVDRVMPISGLFDLTPLLSTSINDALNMSAQDAQSASPLYGIKPTSGRFIAVVGGDESSEYLRQSRQLTEEWAAEELSGTLDIQAGANHFNIINPLAVQDSPLTSALALLGE</sequence>
<name>A0ABU8TIJ9_9HYPH</name>
<dbReference type="GO" id="GO:0016787">
    <property type="term" value="F:hydrolase activity"/>
    <property type="evidence" value="ECO:0007669"/>
    <property type="project" value="UniProtKB-KW"/>
</dbReference>
<dbReference type="InterPro" id="IPR049492">
    <property type="entry name" value="BD-FAE-like_dom"/>
</dbReference>
<keyword evidence="4" id="KW-1185">Reference proteome</keyword>
<dbReference type="RefSeq" id="WP_340273691.1">
    <property type="nucleotide sequence ID" value="NZ_JBAKIA010000004.1"/>
</dbReference>
<dbReference type="InterPro" id="IPR050300">
    <property type="entry name" value="GDXG_lipolytic_enzyme"/>
</dbReference>
<dbReference type="PANTHER" id="PTHR48081">
    <property type="entry name" value="AB HYDROLASE SUPERFAMILY PROTEIN C4A8.06C"/>
    <property type="match status" value="1"/>
</dbReference>